<dbReference type="EMBL" id="JAEQNC010000007">
    <property type="protein sequence ID" value="MBL0373285.1"/>
    <property type="molecule type" value="Genomic_DNA"/>
</dbReference>
<name>A0A936YMQ6_9HYPH</name>
<evidence type="ECO:0000313" key="4">
    <source>
        <dbReference type="EMBL" id="MBL0373285.1"/>
    </source>
</evidence>
<comment type="similarity">
    <text evidence="1">Belongs to the sulfotransferase 1 family.</text>
</comment>
<dbReference type="PANTHER" id="PTHR11783">
    <property type="entry name" value="SULFOTRANSFERASE SULT"/>
    <property type="match status" value="1"/>
</dbReference>
<protein>
    <submittedName>
        <fullName evidence="4">Sulfotransferase domain-containing protein</fullName>
    </submittedName>
</protein>
<dbReference type="SUPFAM" id="SSF52540">
    <property type="entry name" value="P-loop containing nucleoside triphosphate hydrolases"/>
    <property type="match status" value="1"/>
</dbReference>
<reference evidence="4" key="1">
    <citation type="submission" date="2021-01" db="EMBL/GenBank/DDBJ databases">
        <title>Rhizobium sp. strain KVB221 16S ribosomal RNA gene Genome sequencing and assembly.</title>
        <authorList>
            <person name="Kang M."/>
        </authorList>
    </citation>
    <scope>NUCLEOTIDE SEQUENCE</scope>
    <source>
        <strain evidence="4">KVB221</strain>
    </source>
</reference>
<sequence>MTSIARRIVRRVQKRIAITRHAAAADSFLVSYPKSGRTWFRYVLSHYFATVADVEEPVDLHNMFSIVPNFDLDPVRGIPAFRFTGTPGVVPRIWVSHLEYRSSLFLRRPVIMMVRDPRDVIVSAYFHATKHKHRYQGTLSDFIDDQEQGMPAMCGYLDGWARGIAGRPHHILSYEALTADAVAETRAVLQFLRSPVDEVALANAVEAGRFEAMQERERAEGLPAHEYDRSDTESLRMRRGQAGGFGDYLDAAMIARVESHCAKRLTSAAKSLVAQTGLILA</sequence>
<dbReference type="InterPro" id="IPR000863">
    <property type="entry name" value="Sulfotransferase_dom"/>
</dbReference>
<dbReference type="Pfam" id="PF00685">
    <property type="entry name" value="Sulfotransfer_1"/>
    <property type="match status" value="1"/>
</dbReference>
<evidence type="ECO:0000256" key="1">
    <source>
        <dbReference type="ARBA" id="ARBA00005771"/>
    </source>
</evidence>
<dbReference type="Proteomes" id="UP000633219">
    <property type="component" value="Unassembled WGS sequence"/>
</dbReference>
<dbReference type="RefSeq" id="WP_201659467.1">
    <property type="nucleotide sequence ID" value="NZ_JAEQNC010000007.1"/>
</dbReference>
<comment type="caution">
    <text evidence="4">The sequence shown here is derived from an EMBL/GenBank/DDBJ whole genome shotgun (WGS) entry which is preliminary data.</text>
</comment>
<dbReference type="AlphaFoldDB" id="A0A936YMQ6"/>
<accession>A0A936YMQ6</accession>
<evidence type="ECO:0000313" key="5">
    <source>
        <dbReference type="Proteomes" id="UP000633219"/>
    </source>
</evidence>
<dbReference type="Gene3D" id="3.40.50.300">
    <property type="entry name" value="P-loop containing nucleotide triphosphate hydrolases"/>
    <property type="match status" value="1"/>
</dbReference>
<evidence type="ECO:0000256" key="2">
    <source>
        <dbReference type="ARBA" id="ARBA00022679"/>
    </source>
</evidence>
<evidence type="ECO:0000259" key="3">
    <source>
        <dbReference type="Pfam" id="PF00685"/>
    </source>
</evidence>
<dbReference type="InterPro" id="IPR027417">
    <property type="entry name" value="P-loop_NTPase"/>
</dbReference>
<dbReference type="GO" id="GO:0008146">
    <property type="term" value="F:sulfotransferase activity"/>
    <property type="evidence" value="ECO:0007669"/>
    <property type="project" value="InterPro"/>
</dbReference>
<feature type="domain" description="Sulfotransferase" evidence="3">
    <location>
        <begin position="26"/>
        <end position="266"/>
    </location>
</feature>
<proteinExistence type="inferred from homology"/>
<keyword evidence="5" id="KW-1185">Reference proteome</keyword>
<keyword evidence="2" id="KW-0808">Transferase</keyword>
<gene>
    <name evidence="4" type="ORF">JJB09_14705</name>
</gene>
<organism evidence="4 5">
    <name type="scientific">Rhizobium setariae</name>
    <dbReference type="NCBI Taxonomy" id="2801340"/>
    <lineage>
        <taxon>Bacteria</taxon>
        <taxon>Pseudomonadati</taxon>
        <taxon>Pseudomonadota</taxon>
        <taxon>Alphaproteobacteria</taxon>
        <taxon>Hyphomicrobiales</taxon>
        <taxon>Rhizobiaceae</taxon>
        <taxon>Rhizobium/Agrobacterium group</taxon>
        <taxon>Rhizobium</taxon>
    </lineage>
</organism>